<proteinExistence type="predicted"/>
<organism evidence="1 2">
    <name type="scientific">Dunaliella salina</name>
    <name type="common">Green alga</name>
    <name type="synonym">Protococcus salinus</name>
    <dbReference type="NCBI Taxonomy" id="3046"/>
    <lineage>
        <taxon>Eukaryota</taxon>
        <taxon>Viridiplantae</taxon>
        <taxon>Chlorophyta</taxon>
        <taxon>core chlorophytes</taxon>
        <taxon>Chlorophyceae</taxon>
        <taxon>CS clade</taxon>
        <taxon>Chlamydomonadales</taxon>
        <taxon>Dunaliellaceae</taxon>
        <taxon>Dunaliella</taxon>
    </lineage>
</organism>
<dbReference type="CDD" id="cd18186">
    <property type="entry name" value="BTB_POZ_ZBTB_KLHL-like"/>
    <property type="match status" value="1"/>
</dbReference>
<keyword evidence="2" id="KW-1185">Reference proteome</keyword>
<dbReference type="Gene3D" id="3.30.710.10">
    <property type="entry name" value="Potassium Channel Kv1.1, Chain A"/>
    <property type="match status" value="1"/>
</dbReference>
<evidence type="ECO:0000313" key="1">
    <source>
        <dbReference type="EMBL" id="KAF5830987.1"/>
    </source>
</evidence>
<evidence type="ECO:0008006" key="3">
    <source>
        <dbReference type="Google" id="ProtNLM"/>
    </source>
</evidence>
<dbReference type="Proteomes" id="UP000815325">
    <property type="component" value="Unassembled WGS sequence"/>
</dbReference>
<sequence>MIRSAWLWRDQALSDVNIVLYVPDGTEQPSGKKRKLQGGTETAETEVNMRVIPGHKVILASCSKYFEASIKRKMDGSMSGLSDTLGSSPEAVASLASVAEASKAQGKLLVTQVCSKWLLHKYKDVYEVVTVEEKRHAFCELCAEAVIIWATQDDLCGSKNDVAIALAYWSTAAGGEQHLPFFTEHKDLVMFTFLVSESKLGPAFAHERCKWRSSARMGRATASYPTGPFEPPNPFAAEILRQSSEYTWAVPADDIRHATAASPKMLEPALYVKGFLLRASVVMVEDDLHIHVAPAGNHVIPAPLGVYAKLEMTCGGSTMSGTSEVWVDGTFHRPVSHGYIRRPLGGGYVDPTLRVREMLDRGDNVSVRIKVEDMR</sequence>
<accession>A0ABQ7G8Q1</accession>
<evidence type="ECO:0000313" key="2">
    <source>
        <dbReference type="Proteomes" id="UP000815325"/>
    </source>
</evidence>
<name>A0ABQ7G8Q1_DUNSA</name>
<dbReference type="EMBL" id="MU069988">
    <property type="protein sequence ID" value="KAF5830987.1"/>
    <property type="molecule type" value="Genomic_DNA"/>
</dbReference>
<dbReference type="InterPro" id="IPR011333">
    <property type="entry name" value="SKP1/BTB/POZ_sf"/>
</dbReference>
<comment type="caution">
    <text evidence="1">The sequence shown here is derived from an EMBL/GenBank/DDBJ whole genome shotgun (WGS) entry which is preliminary data.</text>
</comment>
<gene>
    <name evidence="1" type="ORF">DUNSADRAFT_13773</name>
</gene>
<reference evidence="1" key="1">
    <citation type="submission" date="2017-08" db="EMBL/GenBank/DDBJ databases">
        <authorList>
            <person name="Polle J.E."/>
            <person name="Barry K."/>
            <person name="Cushman J."/>
            <person name="Schmutz J."/>
            <person name="Tran D."/>
            <person name="Hathwaick L.T."/>
            <person name="Yim W.C."/>
            <person name="Jenkins J."/>
            <person name="Mckie-Krisberg Z.M."/>
            <person name="Prochnik S."/>
            <person name="Lindquist E."/>
            <person name="Dockter R.B."/>
            <person name="Adam C."/>
            <person name="Molina H."/>
            <person name="Bunkerborg J."/>
            <person name="Jin E."/>
            <person name="Buchheim M."/>
            <person name="Magnuson J."/>
        </authorList>
    </citation>
    <scope>NUCLEOTIDE SEQUENCE</scope>
    <source>
        <strain evidence="1">CCAP 19/18</strain>
    </source>
</reference>
<protein>
    <recommendedName>
        <fullName evidence="3">BTB domain-containing protein</fullName>
    </recommendedName>
</protein>